<proteinExistence type="predicted"/>
<evidence type="ECO:0000313" key="2">
    <source>
        <dbReference type="Proteomes" id="UP001595821"/>
    </source>
</evidence>
<accession>A0ABD5P3V8</accession>
<protein>
    <submittedName>
        <fullName evidence="1">Helix-turn-helix domain-containing protein</fullName>
    </submittedName>
</protein>
<dbReference type="EMBL" id="JBHSDJ010000130">
    <property type="protein sequence ID" value="MFC4249019.1"/>
    <property type="molecule type" value="Genomic_DNA"/>
</dbReference>
<dbReference type="CDD" id="cd00090">
    <property type="entry name" value="HTH_ARSR"/>
    <property type="match status" value="1"/>
</dbReference>
<organism evidence="1 2">
    <name type="scientific">Natribaculum luteum</name>
    <dbReference type="NCBI Taxonomy" id="1586232"/>
    <lineage>
        <taxon>Archaea</taxon>
        <taxon>Methanobacteriati</taxon>
        <taxon>Methanobacteriota</taxon>
        <taxon>Stenosarchaea group</taxon>
        <taxon>Halobacteria</taxon>
        <taxon>Halobacteriales</taxon>
        <taxon>Natrialbaceae</taxon>
        <taxon>Natribaculum</taxon>
    </lineage>
</organism>
<dbReference type="InterPro" id="IPR011991">
    <property type="entry name" value="ArsR-like_HTH"/>
</dbReference>
<dbReference type="SUPFAM" id="SSF46785">
    <property type="entry name" value="Winged helix' DNA-binding domain"/>
    <property type="match status" value="1"/>
</dbReference>
<dbReference type="Pfam" id="PF12840">
    <property type="entry name" value="HTH_20"/>
    <property type="match status" value="1"/>
</dbReference>
<dbReference type="Proteomes" id="UP001595821">
    <property type="component" value="Unassembled WGS sequence"/>
</dbReference>
<dbReference type="Gene3D" id="1.10.10.10">
    <property type="entry name" value="Winged helix-like DNA-binding domain superfamily/Winged helix DNA-binding domain"/>
    <property type="match status" value="1"/>
</dbReference>
<dbReference type="RefSeq" id="WP_246970169.1">
    <property type="nucleotide sequence ID" value="NZ_CP095397.1"/>
</dbReference>
<gene>
    <name evidence="1" type="ORF">ACFOZ7_19160</name>
</gene>
<dbReference type="AlphaFoldDB" id="A0ABD5P3V8"/>
<dbReference type="InterPro" id="IPR036388">
    <property type="entry name" value="WH-like_DNA-bd_sf"/>
</dbReference>
<evidence type="ECO:0000313" key="1">
    <source>
        <dbReference type="EMBL" id="MFC4249019.1"/>
    </source>
</evidence>
<reference evidence="1 2" key="1">
    <citation type="journal article" date="2014" name="Int. J. Syst. Evol. Microbiol.">
        <title>Complete genome sequence of Corynebacterium casei LMG S-19264T (=DSM 44701T), isolated from a smear-ripened cheese.</title>
        <authorList>
            <consortium name="US DOE Joint Genome Institute (JGI-PGF)"/>
            <person name="Walter F."/>
            <person name="Albersmeier A."/>
            <person name="Kalinowski J."/>
            <person name="Ruckert C."/>
        </authorList>
    </citation>
    <scope>NUCLEOTIDE SEQUENCE [LARGE SCALE GENOMIC DNA]</scope>
    <source>
        <strain evidence="1 2">IBRC-M 10912</strain>
    </source>
</reference>
<dbReference type="InterPro" id="IPR036390">
    <property type="entry name" value="WH_DNA-bd_sf"/>
</dbReference>
<name>A0ABD5P3V8_9EURY</name>
<dbReference type="GeneID" id="71855572"/>
<comment type="caution">
    <text evidence="1">The sequence shown here is derived from an EMBL/GenBank/DDBJ whole genome shotgun (WGS) entry which is preliminary data.</text>
</comment>
<sequence length="119" mass="13067">MQSEGNPDPGDVFAVLADDYARRILVAADRQPMTAKALSEACDSSLATVYRRVSTLQEYGLLEERTAVDPDGAHRSEFVTTLEGLSLELTDGDLSLTLDTRDELADNFTALWDDLRGDE</sequence>